<dbReference type="PIRSF" id="PIRSF026649">
    <property type="entry name" value="MsbB"/>
    <property type="match status" value="1"/>
</dbReference>
<dbReference type="STRING" id="1122156.SAMN02745117_02112"/>
<evidence type="ECO:0000256" key="1">
    <source>
        <dbReference type="ARBA" id="ARBA00004533"/>
    </source>
</evidence>
<dbReference type="GO" id="GO:0016746">
    <property type="term" value="F:acyltransferase activity"/>
    <property type="evidence" value="ECO:0007669"/>
    <property type="project" value="UniProtKB-KW"/>
</dbReference>
<dbReference type="PANTHER" id="PTHR30606:SF10">
    <property type="entry name" value="PHOSPHATIDYLINOSITOL MANNOSIDE ACYLTRANSFERASE"/>
    <property type="match status" value="1"/>
</dbReference>
<keyword evidence="9" id="KW-1185">Reference proteome</keyword>
<keyword evidence="4 8" id="KW-0808">Transferase</keyword>
<sequence length="293" mass="32519">MPLVFRILSLLPLRLLHAIGWLLGWLVFLASPAYRQRFLENARQAGLDFAAVRPAVGHTGKMVAEMPKIWHGQPQKVQIDATTRARLDALRTQPQGVLFFTPHIGCFELSAQAVSRYWEGARGPLTVLYRPSRKPWLAEWMKTARDRFGVEAVPTDLGGVRAMLKALRKGSSVGLLPDQVPPYGLGIWSPFFGKPAYTMTMAAKLIQQTHPLVLVARCERLPRGAGYTLHLEPLSLDAAADTDTLVAQINRAMEAQILQTPGQYLWGYERYKRPRGMPADEAAEGAAPDGEQT</sequence>
<evidence type="ECO:0000313" key="8">
    <source>
        <dbReference type="EMBL" id="SHF51875.1"/>
    </source>
</evidence>
<keyword evidence="2" id="KW-1003">Cell membrane</keyword>
<evidence type="ECO:0000256" key="7">
    <source>
        <dbReference type="SAM" id="Phobius"/>
    </source>
</evidence>
<name>A0A1M5CAW5_9BURK</name>
<evidence type="ECO:0000256" key="4">
    <source>
        <dbReference type="ARBA" id="ARBA00022679"/>
    </source>
</evidence>
<feature type="transmembrane region" description="Helical" evidence="7">
    <location>
        <begin position="15"/>
        <end position="34"/>
    </location>
</feature>
<dbReference type="AlphaFoldDB" id="A0A1M5CAW5"/>
<dbReference type="NCBIfam" id="NF006487">
    <property type="entry name" value="PRK08905.1"/>
    <property type="match status" value="1"/>
</dbReference>
<organism evidence="8 9">
    <name type="scientific">Lampropedia hyalina DSM 16112</name>
    <dbReference type="NCBI Taxonomy" id="1122156"/>
    <lineage>
        <taxon>Bacteria</taxon>
        <taxon>Pseudomonadati</taxon>
        <taxon>Pseudomonadota</taxon>
        <taxon>Betaproteobacteria</taxon>
        <taxon>Burkholderiales</taxon>
        <taxon>Comamonadaceae</taxon>
        <taxon>Lampropedia</taxon>
    </lineage>
</organism>
<keyword evidence="7" id="KW-1133">Transmembrane helix</keyword>
<evidence type="ECO:0000256" key="3">
    <source>
        <dbReference type="ARBA" id="ARBA00022519"/>
    </source>
</evidence>
<dbReference type="RefSeq" id="WP_073356650.1">
    <property type="nucleotide sequence ID" value="NZ_FQUZ01000026.1"/>
</dbReference>
<reference evidence="8 9" key="1">
    <citation type="submission" date="2016-11" db="EMBL/GenBank/DDBJ databases">
        <authorList>
            <person name="Jaros S."/>
            <person name="Januszkiewicz K."/>
            <person name="Wedrychowicz H."/>
        </authorList>
    </citation>
    <scope>NUCLEOTIDE SEQUENCE [LARGE SCALE GENOMIC DNA]</scope>
    <source>
        <strain evidence="8 9">DSM 16112</strain>
    </source>
</reference>
<keyword evidence="7" id="KW-0812">Transmembrane</keyword>
<dbReference type="Proteomes" id="UP000184327">
    <property type="component" value="Unassembled WGS sequence"/>
</dbReference>
<dbReference type="OrthoDB" id="8524027at2"/>
<protein>
    <submittedName>
        <fullName evidence="8">KDO2-lipid IV(A) lauroyltransferase</fullName>
    </submittedName>
</protein>
<keyword evidence="6" id="KW-0012">Acyltransferase</keyword>
<dbReference type="InterPro" id="IPR004960">
    <property type="entry name" value="LipA_acyltrans"/>
</dbReference>
<evidence type="ECO:0000256" key="6">
    <source>
        <dbReference type="ARBA" id="ARBA00023315"/>
    </source>
</evidence>
<proteinExistence type="predicted"/>
<accession>A0A1M5CAW5</accession>
<dbReference type="PANTHER" id="PTHR30606">
    <property type="entry name" value="LIPID A BIOSYNTHESIS LAUROYL ACYLTRANSFERASE"/>
    <property type="match status" value="1"/>
</dbReference>
<dbReference type="Pfam" id="PF03279">
    <property type="entry name" value="Lip_A_acyltrans"/>
    <property type="match status" value="1"/>
</dbReference>
<evidence type="ECO:0000256" key="5">
    <source>
        <dbReference type="ARBA" id="ARBA00023136"/>
    </source>
</evidence>
<comment type="subcellular location">
    <subcellularLocation>
        <location evidence="1">Cell inner membrane</location>
    </subcellularLocation>
</comment>
<evidence type="ECO:0000313" key="9">
    <source>
        <dbReference type="Proteomes" id="UP000184327"/>
    </source>
</evidence>
<keyword evidence="3" id="KW-0997">Cell inner membrane</keyword>
<keyword evidence="5 7" id="KW-0472">Membrane</keyword>
<dbReference type="CDD" id="cd07984">
    <property type="entry name" value="LPLAT_LABLAT-like"/>
    <property type="match status" value="1"/>
</dbReference>
<dbReference type="GO" id="GO:0009247">
    <property type="term" value="P:glycolipid biosynthetic process"/>
    <property type="evidence" value="ECO:0007669"/>
    <property type="project" value="UniProtKB-ARBA"/>
</dbReference>
<dbReference type="GO" id="GO:0005886">
    <property type="term" value="C:plasma membrane"/>
    <property type="evidence" value="ECO:0007669"/>
    <property type="project" value="UniProtKB-SubCell"/>
</dbReference>
<evidence type="ECO:0000256" key="2">
    <source>
        <dbReference type="ARBA" id="ARBA00022475"/>
    </source>
</evidence>
<gene>
    <name evidence="8" type="ORF">SAMN02745117_02112</name>
</gene>
<dbReference type="EMBL" id="FQUZ01000026">
    <property type="protein sequence ID" value="SHF51875.1"/>
    <property type="molecule type" value="Genomic_DNA"/>
</dbReference>